<dbReference type="PANTHER" id="PTHR24346:SF74">
    <property type="entry name" value="PROTEIN KINASE DOMAIN-CONTAINING PROTEIN"/>
    <property type="match status" value="1"/>
</dbReference>
<dbReference type="GO" id="GO:0004674">
    <property type="term" value="F:protein serine/threonine kinase activity"/>
    <property type="evidence" value="ECO:0007669"/>
    <property type="project" value="UniProtKB-KW"/>
</dbReference>
<evidence type="ECO:0000256" key="9">
    <source>
        <dbReference type="PROSITE-ProRule" id="PRU10141"/>
    </source>
</evidence>
<dbReference type="Pfam" id="PF00069">
    <property type="entry name" value="Pkinase"/>
    <property type="match status" value="1"/>
</dbReference>
<dbReference type="InterPro" id="IPR008271">
    <property type="entry name" value="Ser/Thr_kinase_AS"/>
</dbReference>
<dbReference type="InterPro" id="IPR000719">
    <property type="entry name" value="Prot_kinase_dom"/>
</dbReference>
<dbReference type="SMART" id="SM00220">
    <property type="entry name" value="S_TKc"/>
    <property type="match status" value="1"/>
</dbReference>
<evidence type="ECO:0000259" key="12">
    <source>
        <dbReference type="PROSITE" id="PS50011"/>
    </source>
</evidence>
<feature type="domain" description="Protein kinase" evidence="12">
    <location>
        <begin position="99"/>
        <end position="359"/>
    </location>
</feature>
<evidence type="ECO:0000256" key="3">
    <source>
        <dbReference type="ARBA" id="ARBA00022679"/>
    </source>
</evidence>
<organism evidence="13 14">
    <name type="scientific">Cichlidogyrus casuarinus</name>
    <dbReference type="NCBI Taxonomy" id="1844966"/>
    <lineage>
        <taxon>Eukaryota</taxon>
        <taxon>Metazoa</taxon>
        <taxon>Spiralia</taxon>
        <taxon>Lophotrochozoa</taxon>
        <taxon>Platyhelminthes</taxon>
        <taxon>Monogenea</taxon>
        <taxon>Monopisthocotylea</taxon>
        <taxon>Dactylogyridea</taxon>
        <taxon>Ancyrocephalidae</taxon>
        <taxon>Cichlidogyrus</taxon>
    </lineage>
</organism>
<dbReference type="FunFam" id="1.10.510.10:FF:000571">
    <property type="entry name" value="Maternal embryonic leucine zipper kinase"/>
    <property type="match status" value="1"/>
</dbReference>
<reference evidence="13 14" key="1">
    <citation type="submission" date="2024-11" db="EMBL/GenBank/DDBJ databases">
        <title>Adaptive evolution of stress response genes in parasites aligns with host niche diversity.</title>
        <authorList>
            <person name="Hahn C."/>
            <person name="Resl P."/>
        </authorList>
    </citation>
    <scope>NUCLEOTIDE SEQUENCE [LARGE SCALE GENOMIC DNA]</scope>
    <source>
        <strain evidence="13">EGGRZ-B1_66</strain>
        <tissue evidence="13">Body</tissue>
    </source>
</reference>
<keyword evidence="6 9" id="KW-0067">ATP-binding</keyword>
<feature type="compositionally biased region" description="Polar residues" evidence="11">
    <location>
        <begin position="373"/>
        <end position="403"/>
    </location>
</feature>
<evidence type="ECO:0000256" key="2">
    <source>
        <dbReference type="ARBA" id="ARBA00022527"/>
    </source>
</evidence>
<keyword evidence="3" id="KW-0808">Transferase</keyword>
<dbReference type="PROSITE" id="PS00108">
    <property type="entry name" value="PROTEIN_KINASE_ST"/>
    <property type="match status" value="1"/>
</dbReference>
<dbReference type="PROSITE" id="PS50011">
    <property type="entry name" value="PROTEIN_KINASE_DOM"/>
    <property type="match status" value="1"/>
</dbReference>
<dbReference type="EC" id="2.7.11.1" evidence="1"/>
<evidence type="ECO:0000256" key="4">
    <source>
        <dbReference type="ARBA" id="ARBA00022741"/>
    </source>
</evidence>
<dbReference type="InterPro" id="IPR011009">
    <property type="entry name" value="Kinase-like_dom_sf"/>
</dbReference>
<comment type="catalytic activity">
    <reaction evidence="8">
        <text>L-seryl-[protein] + ATP = O-phospho-L-seryl-[protein] + ADP + H(+)</text>
        <dbReference type="Rhea" id="RHEA:17989"/>
        <dbReference type="Rhea" id="RHEA-COMP:9863"/>
        <dbReference type="Rhea" id="RHEA-COMP:11604"/>
        <dbReference type="ChEBI" id="CHEBI:15378"/>
        <dbReference type="ChEBI" id="CHEBI:29999"/>
        <dbReference type="ChEBI" id="CHEBI:30616"/>
        <dbReference type="ChEBI" id="CHEBI:83421"/>
        <dbReference type="ChEBI" id="CHEBI:456216"/>
        <dbReference type="EC" id="2.7.11.1"/>
    </reaction>
</comment>
<dbReference type="Proteomes" id="UP001626550">
    <property type="component" value="Unassembled WGS sequence"/>
</dbReference>
<evidence type="ECO:0000313" key="13">
    <source>
        <dbReference type="EMBL" id="KAL3316286.1"/>
    </source>
</evidence>
<sequence length="480" mass="54489">MNLVCNQNFFGSNYDNEKFVKLFPIMDQGCHNPISARYSSLQDDNLEIVKYSVDNYQPQRISNMESGSLPMKSKSFIQMPQKRVRSFYQRTEQPKIGAYAIEETIGRGNFSFVKLATHTITNMKVAIKIIDKSKLSRENIQKMYREVDIMKKVYHQNIVTLYQIMDTTKLLYIVMEYVPNGELFEYIRSNGKFNESVAKKKFMGLLSAVEACHDSGIVHRDLKAENLLLDQEMNIKLAVNLLTLFLDFGFGTFCGSPDDLLLTWCGSPPYAAPEIFCGEPYIGTKADVWSLGVVLYVMVCGALPFGGETLPELKEQVVNANFRIPFWLSLVCEDLLRQMMAKKPRKRPSIKQIREHRWFKLEKRDPSKDRLSGGSSSQAVRTPCSSEDNESVLSEATSNSSDLQLDPNMDVQYSNHPKAHSTSHLVNYGLSKMEPSPPPSALNYLSNSRLHSLPTANLAADLKRCPMLQDIELAEIEKIK</sequence>
<comment type="similarity">
    <text evidence="10">Belongs to the protein kinase superfamily.</text>
</comment>
<evidence type="ECO:0000256" key="11">
    <source>
        <dbReference type="SAM" id="MobiDB-lite"/>
    </source>
</evidence>
<dbReference type="PANTHER" id="PTHR24346">
    <property type="entry name" value="MAP/MICROTUBULE AFFINITY-REGULATING KINASE"/>
    <property type="match status" value="1"/>
</dbReference>
<evidence type="ECO:0000256" key="6">
    <source>
        <dbReference type="ARBA" id="ARBA00022840"/>
    </source>
</evidence>
<feature type="binding site" evidence="9">
    <location>
        <position position="128"/>
    </location>
    <ligand>
        <name>ATP</name>
        <dbReference type="ChEBI" id="CHEBI:30616"/>
    </ligand>
</feature>
<keyword evidence="2 10" id="KW-0723">Serine/threonine-protein kinase</keyword>
<protein>
    <recommendedName>
        <fullName evidence="1">non-specific serine/threonine protein kinase</fullName>
        <ecNumber evidence="1">2.7.11.1</ecNumber>
    </recommendedName>
</protein>
<dbReference type="FunFam" id="3.30.200.20:FF:000003">
    <property type="entry name" value="Non-specific serine/threonine protein kinase"/>
    <property type="match status" value="1"/>
</dbReference>
<evidence type="ECO:0000256" key="5">
    <source>
        <dbReference type="ARBA" id="ARBA00022777"/>
    </source>
</evidence>
<dbReference type="PROSITE" id="PS00107">
    <property type="entry name" value="PROTEIN_KINASE_ATP"/>
    <property type="match status" value="1"/>
</dbReference>
<keyword evidence="4 9" id="KW-0547">Nucleotide-binding</keyword>
<dbReference type="EMBL" id="JBJKFK010000567">
    <property type="protein sequence ID" value="KAL3316286.1"/>
    <property type="molecule type" value="Genomic_DNA"/>
</dbReference>
<comment type="catalytic activity">
    <reaction evidence="7">
        <text>L-threonyl-[protein] + ATP = O-phospho-L-threonyl-[protein] + ADP + H(+)</text>
        <dbReference type="Rhea" id="RHEA:46608"/>
        <dbReference type="Rhea" id="RHEA-COMP:11060"/>
        <dbReference type="Rhea" id="RHEA-COMP:11605"/>
        <dbReference type="ChEBI" id="CHEBI:15378"/>
        <dbReference type="ChEBI" id="CHEBI:30013"/>
        <dbReference type="ChEBI" id="CHEBI:30616"/>
        <dbReference type="ChEBI" id="CHEBI:61977"/>
        <dbReference type="ChEBI" id="CHEBI:456216"/>
        <dbReference type="EC" id="2.7.11.1"/>
    </reaction>
</comment>
<dbReference type="SUPFAM" id="SSF56112">
    <property type="entry name" value="Protein kinase-like (PK-like)"/>
    <property type="match status" value="1"/>
</dbReference>
<gene>
    <name evidence="13" type="primary">SIK2</name>
    <name evidence="13" type="ORF">Ciccas_005067</name>
</gene>
<evidence type="ECO:0000256" key="10">
    <source>
        <dbReference type="RuleBase" id="RU000304"/>
    </source>
</evidence>
<comment type="caution">
    <text evidence="13">The sequence shown here is derived from an EMBL/GenBank/DDBJ whole genome shotgun (WGS) entry which is preliminary data.</text>
</comment>
<keyword evidence="14" id="KW-1185">Reference proteome</keyword>
<dbReference type="GO" id="GO:0005524">
    <property type="term" value="F:ATP binding"/>
    <property type="evidence" value="ECO:0007669"/>
    <property type="project" value="UniProtKB-UniRule"/>
</dbReference>
<keyword evidence="5 13" id="KW-0418">Kinase</keyword>
<accession>A0ABD2QBZ3</accession>
<dbReference type="Gene3D" id="1.10.510.10">
    <property type="entry name" value="Transferase(Phosphotransferase) domain 1"/>
    <property type="match status" value="1"/>
</dbReference>
<feature type="region of interest" description="Disordered" evidence="11">
    <location>
        <begin position="364"/>
        <end position="411"/>
    </location>
</feature>
<evidence type="ECO:0000256" key="1">
    <source>
        <dbReference type="ARBA" id="ARBA00012513"/>
    </source>
</evidence>
<evidence type="ECO:0000256" key="7">
    <source>
        <dbReference type="ARBA" id="ARBA00047899"/>
    </source>
</evidence>
<evidence type="ECO:0000313" key="14">
    <source>
        <dbReference type="Proteomes" id="UP001626550"/>
    </source>
</evidence>
<proteinExistence type="inferred from homology"/>
<evidence type="ECO:0000256" key="8">
    <source>
        <dbReference type="ARBA" id="ARBA00048679"/>
    </source>
</evidence>
<name>A0ABD2QBZ3_9PLAT</name>
<dbReference type="InterPro" id="IPR017441">
    <property type="entry name" value="Protein_kinase_ATP_BS"/>
</dbReference>
<dbReference type="AlphaFoldDB" id="A0ABD2QBZ3"/>